<dbReference type="GO" id="GO:0008784">
    <property type="term" value="F:alanine racemase activity"/>
    <property type="evidence" value="ECO:0007669"/>
    <property type="project" value="TreeGrafter"/>
</dbReference>
<dbReference type="PANTHER" id="PTHR30511:SF3">
    <property type="entry name" value="LYSINE RACEMASE"/>
    <property type="match status" value="1"/>
</dbReference>
<protein>
    <recommendedName>
        <fullName evidence="4">Alanine racemase N-terminal domain-containing protein</fullName>
    </recommendedName>
</protein>
<reference evidence="5 6" key="1">
    <citation type="submission" date="2015-09" db="EMBL/GenBank/DDBJ databases">
        <title>Genome sequence of Oxobacter pfennigii DSM 3222.</title>
        <authorList>
            <person name="Poehlein A."/>
            <person name="Bengelsdorf F.R."/>
            <person name="Schiel-Bengelsdorf B."/>
            <person name="Duerre P."/>
            <person name="Daniel R."/>
        </authorList>
    </citation>
    <scope>NUCLEOTIDE SEQUENCE [LARGE SCALE GENOMIC DNA]</scope>
    <source>
        <strain evidence="5 6">DSM 3222</strain>
    </source>
</reference>
<dbReference type="CDD" id="cd06815">
    <property type="entry name" value="PLPDE_III_AR_like_1"/>
    <property type="match status" value="1"/>
</dbReference>
<dbReference type="InterPro" id="IPR000821">
    <property type="entry name" value="Ala_racemase"/>
</dbReference>
<proteinExistence type="predicted"/>
<dbReference type="NCBIfam" id="NF040742">
    <property type="entry name" value="racem_Orr"/>
    <property type="match status" value="1"/>
</dbReference>
<evidence type="ECO:0000313" key="5">
    <source>
        <dbReference type="EMBL" id="KPU42528.1"/>
    </source>
</evidence>
<feature type="domain" description="Alanine racemase N-terminal" evidence="4">
    <location>
        <begin position="8"/>
        <end position="222"/>
    </location>
</feature>
<dbReference type="RefSeq" id="WP_278308417.1">
    <property type="nucleotide sequence ID" value="NZ_LKET01000068.1"/>
</dbReference>
<accession>A0A0N8NSN5</accession>
<evidence type="ECO:0000313" key="6">
    <source>
        <dbReference type="Proteomes" id="UP000050326"/>
    </source>
</evidence>
<keyword evidence="2" id="KW-0663">Pyridoxal phosphate</keyword>
<name>A0A0N8NSN5_9CLOT</name>
<keyword evidence="3" id="KW-0413">Isomerase</keyword>
<dbReference type="Proteomes" id="UP000050326">
    <property type="component" value="Unassembled WGS sequence"/>
</dbReference>
<dbReference type="GO" id="GO:0030170">
    <property type="term" value="F:pyridoxal phosphate binding"/>
    <property type="evidence" value="ECO:0007669"/>
    <property type="project" value="TreeGrafter"/>
</dbReference>
<dbReference type="EMBL" id="LKET01000068">
    <property type="protein sequence ID" value="KPU42528.1"/>
    <property type="molecule type" value="Genomic_DNA"/>
</dbReference>
<evidence type="ECO:0000256" key="3">
    <source>
        <dbReference type="ARBA" id="ARBA00023235"/>
    </source>
</evidence>
<gene>
    <name evidence="5" type="ORF">OXPF_43130</name>
</gene>
<dbReference type="PANTHER" id="PTHR30511">
    <property type="entry name" value="ALANINE RACEMASE"/>
    <property type="match status" value="1"/>
</dbReference>
<keyword evidence="6" id="KW-1185">Reference proteome</keyword>
<dbReference type="AlphaFoldDB" id="A0A0N8NSN5"/>
<dbReference type="InterPro" id="IPR001608">
    <property type="entry name" value="Ala_racemase_N"/>
</dbReference>
<comment type="cofactor">
    <cofactor evidence="1">
        <name>pyridoxal 5'-phosphate</name>
        <dbReference type="ChEBI" id="CHEBI:597326"/>
    </cofactor>
</comment>
<dbReference type="PATRIC" id="fig|36849.3.peg.4560"/>
<dbReference type="GO" id="GO:0005829">
    <property type="term" value="C:cytosol"/>
    <property type="evidence" value="ECO:0007669"/>
    <property type="project" value="TreeGrafter"/>
</dbReference>
<dbReference type="InterPro" id="IPR029066">
    <property type="entry name" value="PLP-binding_barrel"/>
</dbReference>
<evidence type="ECO:0000256" key="1">
    <source>
        <dbReference type="ARBA" id="ARBA00001933"/>
    </source>
</evidence>
<dbReference type="Pfam" id="PF01168">
    <property type="entry name" value="Ala_racemase_N"/>
    <property type="match status" value="1"/>
</dbReference>
<dbReference type="STRING" id="36849.OXPF_43130"/>
<sequence>MVNPRIEIDLYKLRHNTENIVKLCQSNNISVMGVAKVFCGNYDIAMEMVKGGVKYLSDSRIENIIALKGISIPKVLLRIPMPSEVEQVVEYADYSLNSEIGTIYKISDTCVKQHKTHKIILMFDLGDLREGIWYKDYFNFIEEVRYLPGVEIAGIGTNLTCYGGVIPTNLNLSVLTNIAKEIRQRLNIELPIVSGGNSSSLHLIENKNMPEGINNLRIGEAIALGRETAYGRQIEGLYDDCFMLYGEIIEVKRKPSLPFGQINMDAFGNKPEFTDKGMSKRAIVALGRQDIRHEDLIPCDSSMEILGASSDHLLLDITECKAEYEPGSEVKFKLGYGSLLSSMTSNYVKKVMLNPCNSPNTASL</sequence>
<comment type="caution">
    <text evidence="5">The sequence shown here is derived from an EMBL/GenBank/DDBJ whole genome shotgun (WGS) entry which is preliminary data.</text>
</comment>
<dbReference type="Gene3D" id="3.20.20.10">
    <property type="entry name" value="Alanine racemase"/>
    <property type="match status" value="1"/>
</dbReference>
<organism evidence="5 6">
    <name type="scientific">Oxobacter pfennigii</name>
    <dbReference type="NCBI Taxonomy" id="36849"/>
    <lineage>
        <taxon>Bacteria</taxon>
        <taxon>Bacillati</taxon>
        <taxon>Bacillota</taxon>
        <taxon>Clostridia</taxon>
        <taxon>Eubacteriales</taxon>
        <taxon>Clostridiaceae</taxon>
        <taxon>Oxobacter</taxon>
    </lineage>
</organism>
<evidence type="ECO:0000256" key="2">
    <source>
        <dbReference type="ARBA" id="ARBA00022898"/>
    </source>
</evidence>
<evidence type="ECO:0000259" key="4">
    <source>
        <dbReference type="Pfam" id="PF01168"/>
    </source>
</evidence>
<dbReference type="SUPFAM" id="SSF51419">
    <property type="entry name" value="PLP-binding barrel"/>
    <property type="match status" value="1"/>
</dbReference>